<dbReference type="PANTHER" id="PTHR11405">
    <property type="entry name" value="CARBAMOYLTRANSFERASE FAMILY MEMBER"/>
    <property type="match status" value="1"/>
</dbReference>
<dbReference type="HAMAP" id="MF_01209">
    <property type="entry name" value="CPSase_S_chain"/>
    <property type="match status" value="1"/>
</dbReference>
<dbReference type="Pfam" id="PF02787">
    <property type="entry name" value="CPSase_L_D3"/>
    <property type="match status" value="1"/>
</dbReference>
<dbReference type="SUPFAM" id="SSF48108">
    <property type="entry name" value="Carbamoyl phosphate synthetase, large subunit connection domain"/>
    <property type="match status" value="1"/>
</dbReference>
<dbReference type="InterPro" id="IPR016185">
    <property type="entry name" value="PreATP-grasp_dom_sf"/>
</dbReference>
<evidence type="ECO:0000256" key="27">
    <source>
        <dbReference type="ARBA" id="ARBA00049534"/>
    </source>
</evidence>
<dbReference type="NCBIfam" id="TIGR01368">
    <property type="entry name" value="CPSaseIIsmall"/>
    <property type="match status" value="1"/>
</dbReference>
<evidence type="ECO:0000256" key="8">
    <source>
        <dbReference type="ARBA" id="ARBA00022598"/>
    </source>
</evidence>
<dbReference type="GO" id="GO:0004359">
    <property type="term" value="F:glutaminase activity"/>
    <property type="evidence" value="ECO:0007669"/>
    <property type="project" value="UniProtKB-EC"/>
</dbReference>
<dbReference type="Gene3D" id="3.40.50.1370">
    <property type="entry name" value="Aspartate/ornithine carbamoyltransferase"/>
    <property type="match status" value="2"/>
</dbReference>
<keyword evidence="15 28" id="KW-0067">ATP-binding</keyword>
<dbReference type="FunFam" id="3.40.50.1370:FF:000002">
    <property type="entry name" value="Aspartate carbamoyltransferase 2"/>
    <property type="match status" value="1"/>
</dbReference>
<dbReference type="SUPFAM" id="SSF52317">
    <property type="entry name" value="Class I glutamine amidotransferase-like"/>
    <property type="match status" value="1"/>
</dbReference>
<gene>
    <name evidence="31" type="ORF">NDN08_002322</name>
</gene>
<dbReference type="Pfam" id="PF00988">
    <property type="entry name" value="CPSase_sm_chain"/>
    <property type="match status" value="1"/>
</dbReference>
<keyword evidence="12" id="KW-0677">Repeat</keyword>
<evidence type="ECO:0000256" key="19">
    <source>
        <dbReference type="ARBA" id="ARBA00023268"/>
    </source>
</evidence>
<evidence type="ECO:0000256" key="2">
    <source>
        <dbReference type="ARBA" id="ARBA00001947"/>
    </source>
</evidence>
<protein>
    <recommendedName>
        <fullName evidence="33">Aspartate carbamoyltransferase</fullName>
    </recommendedName>
</protein>
<dbReference type="GO" id="GO:0006221">
    <property type="term" value="P:pyrimidine nucleotide biosynthetic process"/>
    <property type="evidence" value="ECO:0007669"/>
    <property type="project" value="UniProtKB-KW"/>
</dbReference>
<dbReference type="InterPro" id="IPR058047">
    <property type="entry name" value="CPSase_preATP-grasp"/>
</dbReference>
<dbReference type="PROSITE" id="PS00097">
    <property type="entry name" value="CARBAMOYLTRANSFERASE"/>
    <property type="match status" value="1"/>
</dbReference>
<evidence type="ECO:0000256" key="20">
    <source>
        <dbReference type="ARBA" id="ARBA00043968"/>
    </source>
</evidence>
<dbReference type="Pfam" id="PF00117">
    <property type="entry name" value="GATase"/>
    <property type="match status" value="1"/>
</dbReference>
<feature type="domain" description="ATP-grasp" evidence="29">
    <location>
        <begin position="532"/>
        <end position="724"/>
    </location>
</feature>
<evidence type="ECO:0000256" key="9">
    <source>
        <dbReference type="ARBA" id="ARBA00022605"/>
    </source>
</evidence>
<dbReference type="InterPro" id="IPR005480">
    <property type="entry name" value="CPSase_lsu_oligo"/>
</dbReference>
<keyword evidence="14" id="KW-0378">Hydrolase</keyword>
<keyword evidence="8" id="KW-0436">Ligase</keyword>
<dbReference type="FunFam" id="3.50.30.20:FF:000002">
    <property type="entry name" value="Carbamoyl-phosphate synthase 1, mitochondrial"/>
    <property type="match status" value="1"/>
</dbReference>
<evidence type="ECO:0000313" key="31">
    <source>
        <dbReference type="EMBL" id="KAJ8905817.1"/>
    </source>
</evidence>
<evidence type="ECO:0000256" key="24">
    <source>
        <dbReference type="ARBA" id="ARBA00047359"/>
    </source>
</evidence>
<dbReference type="PRINTS" id="PR00098">
    <property type="entry name" value="CPSASE"/>
</dbReference>
<dbReference type="NCBIfam" id="NF009475">
    <property type="entry name" value="PRK12838.1"/>
    <property type="match status" value="1"/>
</dbReference>
<keyword evidence="18" id="KW-0464">Manganese</keyword>
<dbReference type="InterPro" id="IPR017926">
    <property type="entry name" value="GATASE"/>
</dbReference>
<keyword evidence="7" id="KW-0055">Arginine biosynthesis</keyword>
<evidence type="ECO:0000256" key="1">
    <source>
        <dbReference type="ARBA" id="ARBA00001936"/>
    </source>
</evidence>
<dbReference type="NCBIfam" id="NF003671">
    <property type="entry name" value="PRK05294.1"/>
    <property type="match status" value="1"/>
</dbReference>
<evidence type="ECO:0000256" key="10">
    <source>
        <dbReference type="ARBA" id="ARBA00022679"/>
    </source>
</evidence>
<evidence type="ECO:0000313" key="32">
    <source>
        <dbReference type="Proteomes" id="UP001157974"/>
    </source>
</evidence>
<dbReference type="FunFam" id="3.40.50.20:FF:000002">
    <property type="entry name" value="Carbamoyl-phosphate synthase large chain"/>
    <property type="match status" value="1"/>
</dbReference>
<dbReference type="PRINTS" id="PR00100">
    <property type="entry name" value="AOTCASE"/>
</dbReference>
<evidence type="ECO:0000256" key="26">
    <source>
        <dbReference type="ARBA" id="ARBA00048859"/>
    </source>
</evidence>
<dbReference type="NCBIfam" id="NF009455">
    <property type="entry name" value="PRK12815.1"/>
    <property type="match status" value="1"/>
</dbReference>
<keyword evidence="11" id="KW-0479">Metal-binding</keyword>
<comment type="pathway">
    <text evidence="4">Pyrimidine metabolism; UMP biosynthesis via de novo pathway; (S)-dihydroorotate from bicarbonate: step 1/3.</text>
</comment>
<proteinExistence type="inferred from homology"/>
<evidence type="ECO:0000256" key="15">
    <source>
        <dbReference type="ARBA" id="ARBA00022840"/>
    </source>
</evidence>
<dbReference type="InterPro" id="IPR006131">
    <property type="entry name" value="Asp_carbamoyltransf_Asp/Orn-bd"/>
</dbReference>
<dbReference type="GO" id="GO:0004088">
    <property type="term" value="F:carbamoyl-phosphate synthase (glutamine-hydrolyzing) activity"/>
    <property type="evidence" value="ECO:0007669"/>
    <property type="project" value="UniProtKB-EC"/>
</dbReference>
<dbReference type="GO" id="GO:0005951">
    <property type="term" value="C:carbamoyl-phosphate synthase complex"/>
    <property type="evidence" value="ECO:0007669"/>
    <property type="project" value="TreeGrafter"/>
</dbReference>
<dbReference type="Gene3D" id="3.20.20.140">
    <property type="entry name" value="Metal-dependent hydrolases"/>
    <property type="match status" value="1"/>
</dbReference>
<comment type="catalytic activity">
    <reaction evidence="27">
        <text>L-glutamine + H2O = L-glutamate + NH4(+)</text>
        <dbReference type="Rhea" id="RHEA:15889"/>
        <dbReference type="ChEBI" id="CHEBI:15377"/>
        <dbReference type="ChEBI" id="CHEBI:28938"/>
        <dbReference type="ChEBI" id="CHEBI:29985"/>
        <dbReference type="ChEBI" id="CHEBI:58359"/>
        <dbReference type="EC" id="3.5.1.2"/>
    </reaction>
</comment>
<evidence type="ECO:0000256" key="13">
    <source>
        <dbReference type="ARBA" id="ARBA00022741"/>
    </source>
</evidence>
<evidence type="ECO:0000256" key="16">
    <source>
        <dbReference type="ARBA" id="ARBA00022842"/>
    </source>
</evidence>
<organism evidence="31 32">
    <name type="scientific">Rhodosorus marinus</name>
    <dbReference type="NCBI Taxonomy" id="101924"/>
    <lineage>
        <taxon>Eukaryota</taxon>
        <taxon>Rhodophyta</taxon>
        <taxon>Stylonematophyceae</taxon>
        <taxon>Stylonematales</taxon>
        <taxon>Stylonemataceae</taxon>
        <taxon>Rhodosorus</taxon>
    </lineage>
</organism>
<dbReference type="CDD" id="cd01423">
    <property type="entry name" value="MGS_CPS_I_III"/>
    <property type="match status" value="1"/>
</dbReference>
<evidence type="ECO:0000256" key="17">
    <source>
        <dbReference type="ARBA" id="ARBA00022975"/>
    </source>
</evidence>
<dbReference type="Gene3D" id="1.10.1030.10">
    <property type="entry name" value="Carbamoyl-phosphate synthetase, large subunit oligomerisation domain"/>
    <property type="match status" value="1"/>
</dbReference>
<dbReference type="PROSITE" id="PS00866">
    <property type="entry name" value="CPSASE_1"/>
    <property type="match status" value="2"/>
</dbReference>
<keyword evidence="16" id="KW-0460">Magnesium</keyword>
<dbReference type="SUPFAM" id="SSF56059">
    <property type="entry name" value="Glutathione synthetase ATP-binding domain-like"/>
    <property type="match status" value="2"/>
</dbReference>
<evidence type="ECO:0000256" key="3">
    <source>
        <dbReference type="ARBA" id="ARBA00004730"/>
    </source>
</evidence>
<dbReference type="Pfam" id="PF02729">
    <property type="entry name" value="OTCace_N"/>
    <property type="match status" value="1"/>
</dbReference>
<comment type="similarity">
    <text evidence="6">Belongs to the CarB family.</text>
</comment>
<dbReference type="SUPFAM" id="SSF52021">
    <property type="entry name" value="Carbamoyl phosphate synthetase, small subunit N-terminal domain"/>
    <property type="match status" value="1"/>
</dbReference>
<dbReference type="NCBIfam" id="TIGR00670">
    <property type="entry name" value="asp_carb_tr"/>
    <property type="match status" value="1"/>
</dbReference>
<dbReference type="SUPFAM" id="SSF51556">
    <property type="entry name" value="Metallo-dependent hydrolases"/>
    <property type="match status" value="1"/>
</dbReference>
<accession>A0AAV8UXT7</accession>
<dbReference type="InterPro" id="IPR036480">
    <property type="entry name" value="CarbP_synth_ssu_N_sf"/>
</dbReference>
<comment type="caution">
    <text evidence="31">The sequence shown here is derived from an EMBL/GenBank/DDBJ whole genome shotgun (WGS) entry which is preliminary data.</text>
</comment>
<dbReference type="Proteomes" id="UP001157974">
    <property type="component" value="Unassembled WGS sequence"/>
</dbReference>
<dbReference type="FunFam" id="3.30.1490.20:FF:000001">
    <property type="entry name" value="Carbamoyl-phosphate synthase large chain"/>
    <property type="match status" value="1"/>
</dbReference>
<dbReference type="InterPro" id="IPR013815">
    <property type="entry name" value="ATP_grasp_subdomain_1"/>
</dbReference>
<evidence type="ECO:0000256" key="21">
    <source>
        <dbReference type="ARBA" id="ARBA00043979"/>
    </source>
</evidence>
<evidence type="ECO:0000256" key="5">
    <source>
        <dbReference type="ARBA" id="ARBA00004852"/>
    </source>
</evidence>
<evidence type="ECO:0008006" key="33">
    <source>
        <dbReference type="Google" id="ProtNLM"/>
    </source>
</evidence>
<dbReference type="GO" id="GO:0046872">
    <property type="term" value="F:metal ion binding"/>
    <property type="evidence" value="ECO:0007669"/>
    <property type="project" value="UniProtKB-KW"/>
</dbReference>
<dbReference type="Gene3D" id="3.40.50.20">
    <property type="match status" value="2"/>
</dbReference>
<dbReference type="CDD" id="cd01744">
    <property type="entry name" value="GATase1_CPSase"/>
    <property type="match status" value="1"/>
</dbReference>
<dbReference type="Pfam" id="PF00185">
    <property type="entry name" value="OTCace"/>
    <property type="match status" value="1"/>
</dbReference>
<evidence type="ECO:0000256" key="18">
    <source>
        <dbReference type="ARBA" id="ARBA00023211"/>
    </source>
</evidence>
<keyword evidence="10" id="KW-0808">Transferase</keyword>
<dbReference type="FunFam" id="3.30.470.20:FF:000004">
    <property type="entry name" value="Carbamoyl-phosphate synthase (glutamine-hydrolyzing)"/>
    <property type="match status" value="1"/>
</dbReference>
<dbReference type="PROSITE" id="PS00867">
    <property type="entry name" value="CPSASE_2"/>
    <property type="match status" value="1"/>
</dbReference>
<dbReference type="InterPro" id="IPR011607">
    <property type="entry name" value="MGS-like_dom"/>
</dbReference>
<dbReference type="InterPro" id="IPR002082">
    <property type="entry name" value="Asp_carbamoyltransf"/>
</dbReference>
<keyword evidence="32" id="KW-1185">Reference proteome</keyword>
<dbReference type="InterPro" id="IPR006130">
    <property type="entry name" value="Asp/Orn_carbamoylTrfase"/>
</dbReference>
<dbReference type="SMART" id="SM01097">
    <property type="entry name" value="CPSase_sm_chain"/>
    <property type="match status" value="1"/>
</dbReference>
<comment type="similarity">
    <text evidence="23">In the 2nd section; belongs to the CarB family.</text>
</comment>
<keyword evidence="19" id="KW-0511">Multifunctional enzyme</keyword>
<dbReference type="InterPro" id="IPR035686">
    <property type="entry name" value="CPSase_GATase1"/>
</dbReference>
<dbReference type="GO" id="GO:0006541">
    <property type="term" value="P:glutamine metabolic process"/>
    <property type="evidence" value="ECO:0007669"/>
    <property type="project" value="InterPro"/>
</dbReference>
<dbReference type="FunFam" id="3.40.50.1370:FF:000005">
    <property type="entry name" value="CAD protein-like isoform X1"/>
    <property type="match status" value="1"/>
</dbReference>
<evidence type="ECO:0000259" key="29">
    <source>
        <dbReference type="PROSITE" id="PS50975"/>
    </source>
</evidence>
<dbReference type="PRINTS" id="PR00101">
    <property type="entry name" value="ATCASE"/>
</dbReference>
<comment type="pathway">
    <text evidence="3">Amino-acid biosynthesis; L-arginine biosynthesis.</text>
</comment>
<dbReference type="InterPro" id="IPR006274">
    <property type="entry name" value="CarbamoylP_synth_ssu"/>
</dbReference>
<dbReference type="SUPFAM" id="SSF52440">
    <property type="entry name" value="PreATP-grasp domain"/>
    <property type="match status" value="2"/>
</dbReference>
<evidence type="ECO:0000256" key="22">
    <source>
        <dbReference type="ARBA" id="ARBA00043984"/>
    </source>
</evidence>
<dbReference type="InterPro" id="IPR036914">
    <property type="entry name" value="MGS-like_dom_sf"/>
</dbReference>
<comment type="similarity">
    <text evidence="21">In the C-terminal section; belongs to the aspartate/ornithine carbamoyltransferase superfamily. ATCase family.</text>
</comment>
<comment type="pathway">
    <text evidence="5">Pyrimidine metabolism; UMP biosynthesis via de novo pathway; (S)-dihydroorotate from bicarbonate: step 2/3.</text>
</comment>
<keyword evidence="17" id="KW-0665">Pyrimidine biosynthesis</keyword>
<dbReference type="FunFam" id="3.40.50.1380:FF:000005">
    <property type="entry name" value="CAD protein-like isoform X1"/>
    <property type="match status" value="1"/>
</dbReference>
<name>A0AAV8UXT7_9RHOD</name>
<dbReference type="PROSITE" id="PS51855">
    <property type="entry name" value="MGS"/>
    <property type="match status" value="1"/>
</dbReference>
<dbReference type="Gene3D" id="3.30.1490.20">
    <property type="entry name" value="ATP-grasp fold, A domain"/>
    <property type="match status" value="1"/>
</dbReference>
<dbReference type="GO" id="GO:0006207">
    <property type="term" value="P:'de novo' pyrimidine nucleobase biosynthetic process"/>
    <property type="evidence" value="ECO:0007669"/>
    <property type="project" value="InterPro"/>
</dbReference>
<dbReference type="PROSITE" id="PS50975">
    <property type="entry name" value="ATP_GRASP"/>
    <property type="match status" value="2"/>
</dbReference>
<comment type="cofactor">
    <cofactor evidence="2">
        <name>Zn(2+)</name>
        <dbReference type="ChEBI" id="CHEBI:29105"/>
    </cofactor>
</comment>
<evidence type="ECO:0000256" key="7">
    <source>
        <dbReference type="ARBA" id="ARBA00022571"/>
    </source>
</evidence>
<dbReference type="InterPro" id="IPR005483">
    <property type="entry name" value="CPSase_dom"/>
</dbReference>
<comment type="similarity">
    <text evidence="22">In the N-terminal section; belongs to the CarA family.</text>
</comment>
<dbReference type="PRINTS" id="PR00099">
    <property type="entry name" value="CPSGATASE"/>
</dbReference>
<dbReference type="Pfam" id="PF02786">
    <property type="entry name" value="CPSase_L_D2"/>
    <property type="match status" value="2"/>
</dbReference>
<evidence type="ECO:0000256" key="11">
    <source>
        <dbReference type="ARBA" id="ARBA00022723"/>
    </source>
</evidence>
<dbReference type="Gene3D" id="3.50.30.20">
    <property type="entry name" value="Carbamoyl-phosphate synthase small subunit, N-terminal domain"/>
    <property type="match status" value="1"/>
</dbReference>
<evidence type="ECO:0000259" key="30">
    <source>
        <dbReference type="PROSITE" id="PS51855"/>
    </source>
</evidence>
<comment type="catalytic activity">
    <reaction evidence="24">
        <text>hydrogencarbonate + NH4(+) + 2 ATP = carbamoyl phosphate + 2 ADP + phosphate + 2 H(+)</text>
        <dbReference type="Rhea" id="RHEA:18029"/>
        <dbReference type="ChEBI" id="CHEBI:15378"/>
        <dbReference type="ChEBI" id="CHEBI:17544"/>
        <dbReference type="ChEBI" id="CHEBI:28938"/>
        <dbReference type="ChEBI" id="CHEBI:30616"/>
        <dbReference type="ChEBI" id="CHEBI:43474"/>
        <dbReference type="ChEBI" id="CHEBI:58228"/>
        <dbReference type="ChEBI" id="CHEBI:456216"/>
        <dbReference type="EC" id="6.3.4.16"/>
    </reaction>
</comment>
<evidence type="ECO:0000256" key="23">
    <source>
        <dbReference type="ARBA" id="ARBA00043998"/>
    </source>
</evidence>
<evidence type="ECO:0000256" key="25">
    <source>
        <dbReference type="ARBA" id="ARBA00048816"/>
    </source>
</evidence>
<dbReference type="InterPro" id="IPR006132">
    <property type="entry name" value="Asp/Orn_carbamoyltranf_P-bd"/>
</dbReference>
<dbReference type="InterPro" id="IPR032466">
    <property type="entry name" value="Metal_Hydrolase"/>
</dbReference>
<dbReference type="Pfam" id="PF02142">
    <property type="entry name" value="MGS"/>
    <property type="match status" value="1"/>
</dbReference>
<keyword evidence="9" id="KW-0028">Amino-acid biosynthesis</keyword>
<dbReference type="FunFam" id="3.40.50.20:FF:000001">
    <property type="entry name" value="Carbamoyl-phosphate synthase large chain"/>
    <property type="match status" value="1"/>
</dbReference>
<dbReference type="InterPro" id="IPR006275">
    <property type="entry name" value="CPSase_lsu"/>
</dbReference>
<evidence type="ECO:0000256" key="12">
    <source>
        <dbReference type="ARBA" id="ARBA00022737"/>
    </source>
</evidence>
<dbReference type="PANTHER" id="PTHR11405:SF5">
    <property type="entry name" value="CAD PROTEIN"/>
    <property type="match status" value="1"/>
</dbReference>
<dbReference type="InterPro" id="IPR036897">
    <property type="entry name" value="CarbamoylP_synth_lsu_oligo_sf"/>
</dbReference>
<dbReference type="InterPro" id="IPR036901">
    <property type="entry name" value="Asp/Orn_carbamoylTrfase_sf"/>
</dbReference>
<dbReference type="InterPro" id="IPR005479">
    <property type="entry name" value="CPAse_ATP-bd"/>
</dbReference>
<dbReference type="InterPro" id="IPR029062">
    <property type="entry name" value="Class_I_gatase-like"/>
</dbReference>
<dbReference type="NCBIfam" id="TIGR01369">
    <property type="entry name" value="CPSaseII_lrg"/>
    <property type="match status" value="1"/>
</dbReference>
<dbReference type="Gene3D" id="3.30.470.20">
    <property type="entry name" value="ATP-grasp fold, B domain"/>
    <property type="match status" value="2"/>
</dbReference>
<reference evidence="31 32" key="1">
    <citation type="journal article" date="2023" name="Nat. Commun.">
        <title>Origin of minicircular mitochondrial genomes in red algae.</title>
        <authorList>
            <person name="Lee Y."/>
            <person name="Cho C.H."/>
            <person name="Lee Y.M."/>
            <person name="Park S.I."/>
            <person name="Yang J.H."/>
            <person name="West J.A."/>
            <person name="Bhattacharya D."/>
            <person name="Yoon H.S."/>
        </authorList>
    </citation>
    <scope>NUCLEOTIDE SEQUENCE [LARGE SCALE GENOMIC DNA]</scope>
    <source>
        <strain evidence="31 32">CCMP1338</strain>
        <tissue evidence="31">Whole cell</tissue>
    </source>
</reference>
<dbReference type="Pfam" id="PF25596">
    <property type="entry name" value="CPSase_L_D1"/>
    <property type="match status" value="2"/>
</dbReference>
<evidence type="ECO:0000256" key="14">
    <source>
        <dbReference type="ARBA" id="ARBA00022801"/>
    </source>
</evidence>
<comment type="catalytic activity">
    <reaction evidence="26">
        <text>carbamoyl phosphate + L-aspartate = N-carbamoyl-L-aspartate + phosphate + H(+)</text>
        <dbReference type="Rhea" id="RHEA:20013"/>
        <dbReference type="ChEBI" id="CHEBI:15378"/>
        <dbReference type="ChEBI" id="CHEBI:29991"/>
        <dbReference type="ChEBI" id="CHEBI:32814"/>
        <dbReference type="ChEBI" id="CHEBI:43474"/>
        <dbReference type="ChEBI" id="CHEBI:58228"/>
        <dbReference type="EC" id="2.1.3.2"/>
    </reaction>
</comment>
<evidence type="ECO:0000256" key="6">
    <source>
        <dbReference type="ARBA" id="ARBA00009799"/>
    </source>
</evidence>
<dbReference type="SMART" id="SM01096">
    <property type="entry name" value="CPSase_L_D3"/>
    <property type="match status" value="1"/>
</dbReference>
<evidence type="ECO:0000256" key="4">
    <source>
        <dbReference type="ARBA" id="ARBA00004812"/>
    </source>
</evidence>
<keyword evidence="13 28" id="KW-0547">Nucleotide-binding</keyword>
<comment type="catalytic activity">
    <reaction evidence="25">
        <text>hydrogencarbonate + L-glutamine + 2 ATP + H2O = carbamoyl phosphate + L-glutamate + 2 ADP + phosphate + 2 H(+)</text>
        <dbReference type="Rhea" id="RHEA:18633"/>
        <dbReference type="ChEBI" id="CHEBI:15377"/>
        <dbReference type="ChEBI" id="CHEBI:15378"/>
        <dbReference type="ChEBI" id="CHEBI:17544"/>
        <dbReference type="ChEBI" id="CHEBI:29985"/>
        <dbReference type="ChEBI" id="CHEBI:30616"/>
        <dbReference type="ChEBI" id="CHEBI:43474"/>
        <dbReference type="ChEBI" id="CHEBI:58228"/>
        <dbReference type="ChEBI" id="CHEBI:58359"/>
        <dbReference type="ChEBI" id="CHEBI:456216"/>
        <dbReference type="EC" id="6.3.5.5"/>
    </reaction>
</comment>
<dbReference type="SUPFAM" id="SSF53671">
    <property type="entry name" value="Aspartate/ornithine carbamoyltransferase"/>
    <property type="match status" value="1"/>
</dbReference>
<dbReference type="NCBIfam" id="NF002032">
    <property type="entry name" value="PRK00856.1"/>
    <property type="match status" value="1"/>
</dbReference>
<dbReference type="GO" id="GO:0004087">
    <property type="term" value="F:carbamoyl-phosphate synthase (ammonia) activity"/>
    <property type="evidence" value="ECO:0007669"/>
    <property type="project" value="UniProtKB-EC"/>
</dbReference>
<dbReference type="SMART" id="SM00851">
    <property type="entry name" value="MGS"/>
    <property type="match status" value="1"/>
</dbReference>
<feature type="domain" description="MGS-like" evidence="30">
    <location>
        <begin position="1322"/>
        <end position="1482"/>
    </location>
</feature>
<dbReference type="InterPro" id="IPR011761">
    <property type="entry name" value="ATP-grasp"/>
</dbReference>
<dbReference type="Gene3D" id="3.40.50.1380">
    <property type="entry name" value="Methylglyoxal synthase-like domain"/>
    <property type="match status" value="1"/>
</dbReference>
<evidence type="ECO:0000256" key="28">
    <source>
        <dbReference type="PROSITE-ProRule" id="PRU00409"/>
    </source>
</evidence>
<dbReference type="PROSITE" id="PS51273">
    <property type="entry name" value="GATASE_TYPE_1"/>
    <property type="match status" value="1"/>
</dbReference>
<dbReference type="Gene3D" id="3.40.50.880">
    <property type="match status" value="1"/>
</dbReference>
<dbReference type="GO" id="GO:0006526">
    <property type="term" value="P:L-arginine biosynthetic process"/>
    <property type="evidence" value="ECO:0007669"/>
    <property type="project" value="UniProtKB-KW"/>
</dbReference>
<dbReference type="GO" id="GO:0004070">
    <property type="term" value="F:aspartate carbamoyltransferase activity"/>
    <property type="evidence" value="ECO:0007669"/>
    <property type="project" value="UniProtKB-EC"/>
</dbReference>
<dbReference type="HAMAP" id="MF_00001">
    <property type="entry name" value="Asp_carb_tr"/>
    <property type="match status" value="1"/>
</dbReference>
<dbReference type="GO" id="GO:0005524">
    <property type="term" value="F:ATP binding"/>
    <property type="evidence" value="ECO:0007669"/>
    <property type="project" value="UniProtKB-UniRule"/>
</dbReference>
<dbReference type="EMBL" id="JAMWBK010000004">
    <property type="protein sequence ID" value="KAJ8905817.1"/>
    <property type="molecule type" value="Genomic_DNA"/>
</dbReference>
<comment type="similarity">
    <text evidence="20">In the 3rd section; belongs to the metallo-dependent hydrolases superfamily. DHOase family. CAD subfamily.</text>
</comment>
<dbReference type="SUPFAM" id="SSF52335">
    <property type="entry name" value="Methylglyoxal synthase-like"/>
    <property type="match status" value="1"/>
</dbReference>
<dbReference type="GO" id="GO:0016597">
    <property type="term" value="F:amino acid binding"/>
    <property type="evidence" value="ECO:0007669"/>
    <property type="project" value="InterPro"/>
</dbReference>
<dbReference type="FunFam" id="1.10.1030.10:FF:000002">
    <property type="entry name" value="Carbamoyl-phosphate synthase large chain"/>
    <property type="match status" value="1"/>
</dbReference>
<dbReference type="InterPro" id="IPR002474">
    <property type="entry name" value="CarbamoylP_synth_ssu_N"/>
</dbReference>
<sequence>MEGRTRASLILENGRKFDGWSFGAEHSVAGEAVFQTGMVGYPEALTDPSYHGQLLVLTYPLVGNYGIPSDSLDPESQIPKFFESDRIWASGLVVCEYSTEYSHWNAERSLSEWLKEHNVPAISGIDTRELTKVIREEGTMLGKIDVGGEGLDFVDPNLRNLVAEVSSTTVKRIKGIEGEDSSSFNGLTVVAVDCGIKNNQLRCFRKRGVNLIVVPWNTNFSELYSEESFDGLFISNGPGDPKLCEETIKNLEDFMSSTSVPVFGICLGHQLLSLSAGFSTYKLPYGNRGHNQPCIDEISKRCYITSQNHGFAVNADKEESPSGWRSLFYNANDKTNEGVMHKSKPFFSVQFHPEARAGPHDTEFLFDVFLESVANQKKTGEIQSVAPLLKKYCVNLETQLPKPPKLNKVVVLGSGGLSIGQAGEFDYSGSQAIKALKEEGIYTVLINPNIATVQTSRGLADKVYFLPVNVENVIKVMKNERPDGILLTFGGQTALNCGTQLHAMGAFEENDVKVLGTPISSILDTEDRERFNSRLAEIGEPFARSEAVSSVEDAVVAAKNVGYPVIVRAAFALGGLGSGFADNDAELVELVNKAFTASPQVLVERSMRGWKEVEYEVVRDAYDNCVTVCNMENFDPLGVHTGDSIVIAPSQTLTDEEYHMLRDAALRTVRMLGVVGECNIQFALNPNSLQYCTIEVNARLSRSSALASKATGYPLAFVAAKLALRKRLSDLQNSITRKTISCFEPSLDYLVVKMPRWDLAKFERVSRKLGSAMKSVGEVMSIGRTFEEAIQKALRMVTDNYASGFEPGIVEYSEEEMKRPTDQRLLSIASGLEAGLTVDELHTMSNVDNWFLHKLKKIANFRQHVRKLAESSAELGRDEIKKAKLLGFSDRQLAKLMGDSEMGIRKLRLSHNICPCAKQIDTVAAEFPAYTNYLYLTYSAPESKANDIEFTDPGIMVLGSGAYRIGSSVEFDWCAVSAIRTLKQYNYPAIMMNYNPETVSTDYDECDRLYFEELSFERVMDVYHLESAQGVIVSMGGQIPNNLAMLLHRQQVNILGTSPDMIDGAENRYKFSRMCDRIEVDQPKWKELSSVEDAQAFCAKVGYPVLVRPSYVLSGAAMNVAHKPEDLNSYLTEAASVSADYPVVISKFILEAKEIEVDAVARKGELVMHVVSEHVENAGVHSGDATLVLPPVDLDQVTVGKVEEATRMVANALNVTGPMNIQFIAKENEIKVIECNLRASRSFPFVSKTIGIDMARLATKVILGKNTRPYPVDVSKTPHIGVKVAQFSFTRLLGADPILGVEMASTGEVACYGSNREEAYHKALQATGQKINLKSICISIGAYKEKLEFLSSAKMLQSMGIKIYATSGTADFLKEHGVNATVVLYPAPTEYLKDSQDSVVELLRTHEVDALINIPSNNKYRRVASFTSKGYLTRRAAVDFGVPLITNIKIAKLLVKAVKLASKQESFPLKPYDARFSSRVITLPGMVNLDVLDAKNVDWSSATAAALTGGFTMITTVQKCSTLTGIEQEIESAHKIAGGGIRCDYVLLAAASNSNSSVIPAASSISQGLYIEPEAGESSLTPWLSHFKSWPSSSPIIAKASGQALASLLFGAVLERREIHIRQVRTREDLQIIRISKEKGMSVTCDVDVMDLYAKSASDLAISVADKEALWESLDLIDAVTGPPELVISLLLQSEGEGRLPQGWVRSRLVDNPRRILGLTDTKDTYIEVDMSESWDAPAASELSGTKCLGKVRRVVLRGEIAFLDGKVWSAEGAAKNETRLVVEDASTMLPSSDARKETGLARKRAPSLSNLKVLSLDQEEAMNQSMDGAEEQASLLAAGSIDSKRPLLHMSKVSDRAKPASTSLMRRPSDRTGTLSWVGRDILSIKDFNRDELHILFNCAYEMRQIVSRMGQYDILKGKVLANLFYEPSTRTSCSFEAAMTRLGGSTISVREASTSSAAKGESLEDTVRTMESYCDITVLRYPVAGEVQRAASFARKPMINAGDGVGEHPTQALLDVFTIREELGTVNGITVAFVGDLANGRTVHSLAKLLSFYSVKLRYVSPKSLSMPSEVLDEVASRGVDQSEHTELESVVRDCDVLYVTRVQKERFADMEEYERLKLQYCITPKTLIKVKDTAILMHPLPRVGEISSECDSDPRSVYFRQMEYGMYIRMALLAMLLGKV</sequence>
<dbReference type="FunFam" id="3.30.470.20:FF:000001">
    <property type="entry name" value="Carbamoyl-phosphate synthase large chain"/>
    <property type="match status" value="1"/>
</dbReference>
<feature type="domain" description="ATP-grasp" evidence="29">
    <location>
        <begin position="1072"/>
        <end position="1263"/>
    </location>
</feature>
<comment type="cofactor">
    <cofactor evidence="1">
        <name>Mn(2+)</name>
        <dbReference type="ChEBI" id="CHEBI:29035"/>
    </cofactor>
</comment>